<keyword evidence="2" id="KW-0732">Signal</keyword>
<proteinExistence type="predicted"/>
<feature type="chain" id="PRO_5037586182" evidence="2">
    <location>
        <begin position="22"/>
        <end position="419"/>
    </location>
</feature>
<name>A0A914GR83_GLORO</name>
<dbReference type="AlphaFoldDB" id="A0A914GR83"/>
<dbReference type="Proteomes" id="UP000887572">
    <property type="component" value="Unplaced"/>
</dbReference>
<organism evidence="3 4">
    <name type="scientific">Globodera rostochiensis</name>
    <name type="common">Golden nematode worm</name>
    <name type="synonym">Heterodera rostochiensis</name>
    <dbReference type="NCBI Taxonomy" id="31243"/>
    <lineage>
        <taxon>Eukaryota</taxon>
        <taxon>Metazoa</taxon>
        <taxon>Ecdysozoa</taxon>
        <taxon>Nematoda</taxon>
        <taxon>Chromadorea</taxon>
        <taxon>Rhabditida</taxon>
        <taxon>Tylenchina</taxon>
        <taxon>Tylenchomorpha</taxon>
        <taxon>Tylenchoidea</taxon>
        <taxon>Heteroderidae</taxon>
        <taxon>Heteroderinae</taxon>
        <taxon>Globodera</taxon>
    </lineage>
</organism>
<reference evidence="4" key="1">
    <citation type="submission" date="2022-11" db="UniProtKB">
        <authorList>
            <consortium name="WormBaseParasite"/>
        </authorList>
    </citation>
    <scope>IDENTIFICATION</scope>
</reference>
<keyword evidence="3" id="KW-1185">Reference proteome</keyword>
<feature type="region of interest" description="Disordered" evidence="1">
    <location>
        <begin position="25"/>
        <end position="109"/>
    </location>
</feature>
<evidence type="ECO:0000256" key="1">
    <source>
        <dbReference type="SAM" id="MobiDB-lite"/>
    </source>
</evidence>
<evidence type="ECO:0000313" key="4">
    <source>
        <dbReference type="WBParaSite" id="Gr19_v10_g10559.t1"/>
    </source>
</evidence>
<evidence type="ECO:0000256" key="2">
    <source>
        <dbReference type="SAM" id="SignalP"/>
    </source>
</evidence>
<protein>
    <submittedName>
        <fullName evidence="4">Uncharacterized protein</fullName>
    </submittedName>
</protein>
<sequence length="419" mass="44507">MARFICASILIAFIISVPIEGDSIDGPGHNGKGPIVPGHNGNGPVDLGHNGKGPIDPGHNGNGPIDLGHNGSGLSLVEPGQNRNSLIEPGHNKGPNKGNGASSPASAGVANGTHLRQKRGWFAAGLAALSIPGVWDTAVGFVDWGRKQGCHGISAAVCSTYAFCRPSTGKLADLCCGDNMELTCTPPDELEVPVKPDEVEVPVKPDEAAATTTDTRTIGYDDLEREFSLVACDVGCCNKVPQEMVEENKCQAGQKECPCGWAMCIEKNGWMGSECCAAGFDIKCCAADSRVKASTEHCVFPYECPRALRTCVNLDASTVLCSCAYIDAVKCSKVDKVGKSNTRACYIQARALSCNWQKCVTINSDISYCDCYEFSVEKCPAEASDNNETIATTPTANTSTMVSTMNIFSVWLMWMAIWM</sequence>
<evidence type="ECO:0000313" key="3">
    <source>
        <dbReference type="Proteomes" id="UP000887572"/>
    </source>
</evidence>
<accession>A0A914GR83</accession>
<dbReference type="WBParaSite" id="Gr19_v10_g10559.t1">
    <property type="protein sequence ID" value="Gr19_v10_g10559.t1"/>
    <property type="gene ID" value="Gr19_v10_g10559"/>
</dbReference>
<feature type="signal peptide" evidence="2">
    <location>
        <begin position="1"/>
        <end position="21"/>
    </location>
</feature>